<accession>A0A7W6HA09</accession>
<evidence type="ECO:0000256" key="2">
    <source>
        <dbReference type="ARBA" id="ARBA00004141"/>
    </source>
</evidence>
<dbReference type="Pfam" id="PF00512">
    <property type="entry name" value="HisKA"/>
    <property type="match status" value="1"/>
</dbReference>
<dbReference type="InterPro" id="IPR052023">
    <property type="entry name" value="Histidine_kinase_KdpD"/>
</dbReference>
<dbReference type="GO" id="GO:0042802">
    <property type="term" value="F:identical protein binding"/>
    <property type="evidence" value="ECO:0007669"/>
    <property type="project" value="UniProtKB-ARBA"/>
</dbReference>
<evidence type="ECO:0000256" key="13">
    <source>
        <dbReference type="ARBA" id="ARBA00057300"/>
    </source>
</evidence>
<keyword evidence="11" id="KW-0902">Two-component regulatory system</keyword>
<dbReference type="GO" id="GO:0000155">
    <property type="term" value="F:phosphorelay sensor kinase activity"/>
    <property type="evidence" value="ECO:0007669"/>
    <property type="project" value="InterPro"/>
</dbReference>
<evidence type="ECO:0000256" key="8">
    <source>
        <dbReference type="ARBA" id="ARBA00022777"/>
    </source>
</evidence>
<dbReference type="InterPro" id="IPR006016">
    <property type="entry name" value="UspA"/>
</dbReference>
<dbReference type="GO" id="GO:0005524">
    <property type="term" value="F:ATP binding"/>
    <property type="evidence" value="ECO:0007669"/>
    <property type="project" value="UniProtKB-KW"/>
</dbReference>
<evidence type="ECO:0000313" key="16">
    <source>
        <dbReference type="EMBL" id="MBB4001375.1"/>
    </source>
</evidence>
<dbReference type="Pfam" id="PF02702">
    <property type="entry name" value="KdpD"/>
    <property type="match status" value="1"/>
</dbReference>
<evidence type="ECO:0000256" key="14">
    <source>
        <dbReference type="SAM" id="Phobius"/>
    </source>
</evidence>
<dbReference type="InterPro" id="IPR029016">
    <property type="entry name" value="GAF-like_dom_sf"/>
</dbReference>
<keyword evidence="9" id="KW-0067">ATP-binding</keyword>
<dbReference type="EC" id="2.7.13.3" evidence="3"/>
<dbReference type="SMART" id="SM00388">
    <property type="entry name" value="HisKA"/>
    <property type="match status" value="1"/>
</dbReference>
<dbReference type="Gene3D" id="3.40.50.300">
    <property type="entry name" value="P-loop containing nucleotide triphosphate hydrolases"/>
    <property type="match status" value="1"/>
</dbReference>
<dbReference type="GO" id="GO:0005886">
    <property type="term" value="C:plasma membrane"/>
    <property type="evidence" value="ECO:0007669"/>
    <property type="project" value="TreeGrafter"/>
</dbReference>
<keyword evidence="17" id="KW-1185">Reference proteome</keyword>
<dbReference type="Pfam" id="PF13493">
    <property type="entry name" value="DUF4118"/>
    <property type="match status" value="1"/>
</dbReference>
<dbReference type="InterPro" id="IPR025201">
    <property type="entry name" value="KdpD_TM"/>
</dbReference>
<keyword evidence="12 14" id="KW-0472">Membrane</keyword>
<dbReference type="Pfam" id="PF02518">
    <property type="entry name" value="HATPase_c"/>
    <property type="match status" value="1"/>
</dbReference>
<evidence type="ECO:0000256" key="12">
    <source>
        <dbReference type="ARBA" id="ARBA00023136"/>
    </source>
</evidence>
<evidence type="ECO:0000313" key="17">
    <source>
        <dbReference type="Proteomes" id="UP000588647"/>
    </source>
</evidence>
<dbReference type="CDD" id="cd00082">
    <property type="entry name" value="HisKA"/>
    <property type="match status" value="1"/>
</dbReference>
<dbReference type="SUPFAM" id="SSF55781">
    <property type="entry name" value="GAF domain-like"/>
    <property type="match status" value="1"/>
</dbReference>
<keyword evidence="10 14" id="KW-1133">Transmembrane helix</keyword>
<organism evidence="16 17">
    <name type="scientific">Aurantimonas endophytica</name>
    <dbReference type="NCBI Taxonomy" id="1522175"/>
    <lineage>
        <taxon>Bacteria</taxon>
        <taxon>Pseudomonadati</taxon>
        <taxon>Pseudomonadota</taxon>
        <taxon>Alphaproteobacteria</taxon>
        <taxon>Hyphomicrobiales</taxon>
        <taxon>Aurantimonadaceae</taxon>
        <taxon>Aurantimonas</taxon>
    </lineage>
</organism>
<dbReference type="PROSITE" id="PS50109">
    <property type="entry name" value="HIS_KIN"/>
    <property type="match status" value="1"/>
</dbReference>
<dbReference type="InterPro" id="IPR014729">
    <property type="entry name" value="Rossmann-like_a/b/a_fold"/>
</dbReference>
<dbReference type="PANTHER" id="PTHR45569">
    <property type="entry name" value="SENSOR PROTEIN KDPD"/>
    <property type="match status" value="1"/>
</dbReference>
<sequence>MPETETRPEPEALLAAAGREGRGRLKIFLGAAPGVGKTFTMLEAARQHVAEGLDVVVGIVERHGRADTERLLAGLEIVPRRHLFYRGRAMPEMDVDAIISRRPKLVLVDELAHTNVEGSHHAKRWQDVEDLLEAGIDVDTTLNIQHLESLNDIVARISGVRVRETVPDTVLELADDIELVDLAPEELLNRLRQGKVYVQEQVGRAIQNFFSKGNLTALRELALRIAADRVDAQMTAHMRTHAIPGPWPAQERILVCVNEAPVAKALIRVGKRMAERNRSAWLVVSVATPTTEALPDKAKDSLVEALRLAETLGAEIVSLNAGADIAQTILDFARSRNVSRILIGRGRPRGFLPSFLRETVADSLIKQATDFEITIVSPDSRTAGSDTLKMALPKPERQPAAYLWSLLAVGVAAVVAQFVLSLTIMPVEGLALLFLPAVLFAATRYGLWPSLFSSVAAFLAYNFLFTEPYHTFTVYRESEILTLFLFLVVSIVTGNLAARLRMQATAQQAIAERTARLYEFSRKAVSAASLDDVIWASVHHVASTLKCDSLILGPDPHGSLSILGGFPPEDNLDAKDWGAAEWAFEHHEPAGWSSVTLPASSWLFLPIGASAPAWGLVGVRFRQGAYPTPADRRLLEALVDQIGVAIERTRLASDMEETRVLTETERLRAALLSSVSHDLRTPLVSIIGAASSLVEAGEALGEQGRHAMAEAILEEGERLNRYVQNLLDMTRLGYGALQVRHEPVDMREVVGASMRRLKNVLKAHRVELDLPADLPVISGDSALLEQVVTNILDNAAKYAPAGTTLAVTGRAVGRRLVMSIADEGPGIPAADREKIFDMFYRVRAGDAQQAGTGLGLSICRGILEAHGGAIRAEAAEPNGTSIVIELPILADSEDTVTARRREAAI</sequence>
<comment type="caution">
    <text evidence="16">The sequence shown here is derived from an EMBL/GenBank/DDBJ whole genome shotgun (WGS) entry which is preliminary data.</text>
</comment>
<dbReference type="SUPFAM" id="SSF55874">
    <property type="entry name" value="ATPase domain of HSP90 chaperone/DNA topoisomerase II/histidine kinase"/>
    <property type="match status" value="1"/>
</dbReference>
<evidence type="ECO:0000256" key="7">
    <source>
        <dbReference type="ARBA" id="ARBA00022741"/>
    </source>
</evidence>
<feature type="transmembrane region" description="Helical" evidence="14">
    <location>
        <begin position="432"/>
        <end position="460"/>
    </location>
</feature>
<evidence type="ECO:0000256" key="6">
    <source>
        <dbReference type="ARBA" id="ARBA00022692"/>
    </source>
</evidence>
<evidence type="ECO:0000256" key="10">
    <source>
        <dbReference type="ARBA" id="ARBA00022989"/>
    </source>
</evidence>
<dbReference type="Gene3D" id="3.30.565.10">
    <property type="entry name" value="Histidine kinase-like ATPase, C-terminal domain"/>
    <property type="match status" value="1"/>
</dbReference>
<dbReference type="InterPro" id="IPR003661">
    <property type="entry name" value="HisK_dim/P_dom"/>
</dbReference>
<feature type="domain" description="Histidine kinase" evidence="15">
    <location>
        <begin position="674"/>
        <end position="890"/>
    </location>
</feature>
<dbReference type="SUPFAM" id="SSF47384">
    <property type="entry name" value="Homodimeric domain of signal transducing histidine kinase"/>
    <property type="match status" value="1"/>
</dbReference>
<evidence type="ECO:0000256" key="3">
    <source>
        <dbReference type="ARBA" id="ARBA00012438"/>
    </source>
</evidence>
<dbReference type="InterPro" id="IPR003852">
    <property type="entry name" value="Sig_transdc_His_kinase_KdpD_N"/>
</dbReference>
<dbReference type="InterPro" id="IPR003594">
    <property type="entry name" value="HATPase_dom"/>
</dbReference>
<name>A0A7W6HA09_9HYPH</name>
<dbReference type="InterPro" id="IPR027417">
    <property type="entry name" value="P-loop_NTPase"/>
</dbReference>
<dbReference type="GO" id="GO:0005737">
    <property type="term" value="C:cytoplasm"/>
    <property type="evidence" value="ECO:0007669"/>
    <property type="project" value="UniProtKB-ARBA"/>
</dbReference>
<dbReference type="FunFam" id="3.30.565.10:FF:000042">
    <property type="entry name" value="Two-component sensor histidine kinase KdpD"/>
    <property type="match status" value="1"/>
</dbReference>
<evidence type="ECO:0000256" key="5">
    <source>
        <dbReference type="ARBA" id="ARBA00022679"/>
    </source>
</evidence>
<dbReference type="CDD" id="cd00075">
    <property type="entry name" value="HATPase"/>
    <property type="match status" value="1"/>
</dbReference>
<proteinExistence type="predicted"/>
<keyword evidence="5 16" id="KW-0808">Transferase</keyword>
<dbReference type="Gene3D" id="3.30.450.40">
    <property type="match status" value="1"/>
</dbReference>
<evidence type="ECO:0000256" key="1">
    <source>
        <dbReference type="ARBA" id="ARBA00000085"/>
    </source>
</evidence>
<dbReference type="RefSeq" id="WP_183205892.1">
    <property type="nucleotide sequence ID" value="NZ_JAAAMM010000001.1"/>
</dbReference>
<dbReference type="SMART" id="SM00387">
    <property type="entry name" value="HATPase_c"/>
    <property type="match status" value="1"/>
</dbReference>
<evidence type="ECO:0000256" key="11">
    <source>
        <dbReference type="ARBA" id="ARBA00023012"/>
    </source>
</evidence>
<keyword evidence="7" id="KW-0547">Nucleotide-binding</keyword>
<dbReference type="PANTHER" id="PTHR45569:SF1">
    <property type="entry name" value="SENSOR PROTEIN KDPD"/>
    <property type="match status" value="1"/>
</dbReference>
<comment type="catalytic activity">
    <reaction evidence="1">
        <text>ATP + protein L-histidine = ADP + protein N-phospho-L-histidine.</text>
        <dbReference type="EC" id="2.7.13.3"/>
    </reaction>
</comment>
<dbReference type="InterPro" id="IPR004358">
    <property type="entry name" value="Sig_transdc_His_kin-like_C"/>
</dbReference>
<dbReference type="InterPro" id="IPR036097">
    <property type="entry name" value="HisK_dim/P_sf"/>
</dbReference>
<dbReference type="InterPro" id="IPR005467">
    <property type="entry name" value="His_kinase_dom"/>
</dbReference>
<comment type="function">
    <text evidence="13">Member of the two-component regulatory system KdpD/KdpE involved in the regulation of the kdp operon. KdpD may function as a membrane-associated protein kinase that phosphorylates KdpE in response to environmental signals.</text>
</comment>
<dbReference type="InterPro" id="IPR036890">
    <property type="entry name" value="HATPase_C_sf"/>
</dbReference>
<protein>
    <recommendedName>
        <fullName evidence="3">histidine kinase</fullName>
        <ecNumber evidence="3">2.7.13.3</ecNumber>
    </recommendedName>
</protein>
<evidence type="ECO:0000259" key="15">
    <source>
        <dbReference type="PROSITE" id="PS50109"/>
    </source>
</evidence>
<keyword evidence="4" id="KW-0597">Phosphoprotein</keyword>
<dbReference type="EMBL" id="JACIEM010000001">
    <property type="protein sequence ID" value="MBB4001375.1"/>
    <property type="molecule type" value="Genomic_DNA"/>
</dbReference>
<dbReference type="Gene3D" id="3.40.50.620">
    <property type="entry name" value="HUPs"/>
    <property type="match status" value="1"/>
</dbReference>
<evidence type="ECO:0000256" key="4">
    <source>
        <dbReference type="ARBA" id="ARBA00022553"/>
    </source>
</evidence>
<keyword evidence="6 14" id="KW-0812">Transmembrane</keyword>
<dbReference type="Pfam" id="PF00582">
    <property type="entry name" value="Usp"/>
    <property type="match status" value="1"/>
</dbReference>
<dbReference type="InterPro" id="IPR038318">
    <property type="entry name" value="KdpD_sf"/>
</dbReference>
<keyword evidence="8 16" id="KW-0418">Kinase</keyword>
<dbReference type="Proteomes" id="UP000588647">
    <property type="component" value="Unassembled WGS sequence"/>
</dbReference>
<dbReference type="FunFam" id="3.40.50.300:FF:000483">
    <property type="entry name" value="Sensor histidine kinase KdpD"/>
    <property type="match status" value="1"/>
</dbReference>
<dbReference type="Gene3D" id="1.10.287.130">
    <property type="match status" value="1"/>
</dbReference>
<feature type="transmembrane region" description="Helical" evidence="14">
    <location>
        <begin position="480"/>
        <end position="498"/>
    </location>
</feature>
<dbReference type="AlphaFoldDB" id="A0A7W6HA09"/>
<feature type="transmembrane region" description="Helical" evidence="14">
    <location>
        <begin position="401"/>
        <end position="420"/>
    </location>
</feature>
<dbReference type="Gene3D" id="1.20.120.620">
    <property type="entry name" value="Backbone structure of the membrane domain of e. Coli histidine kinase receptor kdpd"/>
    <property type="match status" value="1"/>
</dbReference>
<dbReference type="SUPFAM" id="SSF52402">
    <property type="entry name" value="Adenine nucleotide alpha hydrolases-like"/>
    <property type="match status" value="1"/>
</dbReference>
<reference evidence="16 17" key="1">
    <citation type="submission" date="2020-08" db="EMBL/GenBank/DDBJ databases">
        <title>Genomic Encyclopedia of Type Strains, Phase IV (KMG-IV): sequencing the most valuable type-strain genomes for metagenomic binning, comparative biology and taxonomic classification.</title>
        <authorList>
            <person name="Goeker M."/>
        </authorList>
    </citation>
    <scope>NUCLEOTIDE SEQUENCE [LARGE SCALE GENOMIC DNA]</scope>
    <source>
        <strain evidence="16 17">DSM 103570</strain>
    </source>
</reference>
<evidence type="ECO:0000256" key="9">
    <source>
        <dbReference type="ARBA" id="ARBA00022840"/>
    </source>
</evidence>
<gene>
    <name evidence="16" type="ORF">GGR03_000422</name>
</gene>
<comment type="subcellular location">
    <subcellularLocation>
        <location evidence="2">Membrane</location>
        <topology evidence="2">Multi-pass membrane protein</topology>
    </subcellularLocation>
</comment>
<dbReference type="PRINTS" id="PR00344">
    <property type="entry name" value="BCTRLSENSOR"/>
</dbReference>